<proteinExistence type="predicted"/>
<name>A0A450U0J6_9GAMM</name>
<evidence type="ECO:0000313" key="1">
    <source>
        <dbReference type="EMBL" id="VFJ75830.1"/>
    </source>
</evidence>
<gene>
    <name evidence="1" type="ORF">BECKFM1743A_GA0114220_108792</name>
    <name evidence="3" type="ORF">BECKFM1743B_GA0114221_108483</name>
    <name evidence="2" type="ORF">BECKFM1743C_GA0114222_109222</name>
</gene>
<reference evidence="1" key="1">
    <citation type="submission" date="2019-02" db="EMBL/GenBank/DDBJ databases">
        <authorList>
            <person name="Gruber-Vodicka R. H."/>
            <person name="Seah K. B. B."/>
        </authorList>
    </citation>
    <scope>NUCLEOTIDE SEQUENCE</scope>
    <source>
        <strain evidence="1">BECK_BZ163</strain>
        <strain evidence="3">BECK_BZ164</strain>
        <strain evidence="2">BECK_BZ165</strain>
    </source>
</reference>
<evidence type="ECO:0000313" key="2">
    <source>
        <dbReference type="EMBL" id="VFJ76309.1"/>
    </source>
</evidence>
<dbReference type="EMBL" id="CAADEZ010000879">
    <property type="protein sequence ID" value="VFJ75830.1"/>
    <property type="molecule type" value="Genomic_DNA"/>
</dbReference>
<sequence>MKTKQNTEAGHDMREEYDFASMKNGVRGKYAKFFDQTAITVLLDADVAQIFPDSHSVNEALRTLGAGAAQGE</sequence>
<protein>
    <submittedName>
        <fullName evidence="1">Uncharacterized protein</fullName>
    </submittedName>
</protein>
<dbReference type="AlphaFoldDB" id="A0A450U0J6"/>
<dbReference type="EMBL" id="CAADFL010000848">
    <property type="protein sequence ID" value="VFK22296.1"/>
    <property type="molecule type" value="Genomic_DNA"/>
</dbReference>
<evidence type="ECO:0000313" key="3">
    <source>
        <dbReference type="EMBL" id="VFK22296.1"/>
    </source>
</evidence>
<dbReference type="EMBL" id="CAADFA010000922">
    <property type="protein sequence ID" value="VFJ76309.1"/>
    <property type="molecule type" value="Genomic_DNA"/>
</dbReference>
<organism evidence="1">
    <name type="scientific">Candidatus Kentrum sp. FM</name>
    <dbReference type="NCBI Taxonomy" id="2126340"/>
    <lineage>
        <taxon>Bacteria</taxon>
        <taxon>Pseudomonadati</taxon>
        <taxon>Pseudomonadota</taxon>
        <taxon>Gammaproteobacteria</taxon>
        <taxon>Candidatus Kentrum</taxon>
    </lineage>
</organism>
<accession>A0A450U0J6</accession>